<proteinExistence type="predicted"/>
<sequence length="198" mass="23657">MYLRVNEMNAKEQLVDNLMKTSSQLFKFHGEVAMQLFLNDELKLPSIVEICVERKRLSDIVKVIPQSYALLYIDKQDQAIAKEDLSLSKIAKVYVQYDDTTIMSIFVYDVVNDEWIFRLDPNIRIPKSNIYFHSLNWDVDYIKPEIVLMYDLMQHHQYHHYSNYKRVIDALSYYQFFILKFVVGEQRIKDAIQRTINN</sequence>
<evidence type="ECO:0000313" key="2">
    <source>
        <dbReference type="Proteomes" id="UP000003093"/>
    </source>
</evidence>
<dbReference type="Proteomes" id="UP000003093">
    <property type="component" value="Unassembled WGS sequence"/>
</dbReference>
<dbReference type="AlphaFoldDB" id="A0ABC9PWK4"/>
<evidence type="ECO:0000313" key="1">
    <source>
        <dbReference type="EMBL" id="EIA12940.1"/>
    </source>
</evidence>
<accession>A0ABC9PWK4</accession>
<comment type="caution">
    <text evidence="1">The sequence shown here is derived from an EMBL/GenBank/DDBJ whole genome shotgun (WGS) entry which is preliminary data.</text>
</comment>
<name>A0ABC9PWK4_STAA5</name>
<organism evidence="1 2">
    <name type="scientific">Staphylococcus aureus subsp. aureus DR10</name>
    <dbReference type="NCBI Taxonomy" id="1155079"/>
    <lineage>
        <taxon>Bacteria</taxon>
        <taxon>Bacillati</taxon>
        <taxon>Bacillota</taxon>
        <taxon>Bacilli</taxon>
        <taxon>Bacillales</taxon>
        <taxon>Staphylococcaceae</taxon>
        <taxon>Staphylococcus</taxon>
    </lineage>
</organism>
<reference evidence="1 2" key="1">
    <citation type="journal article" date="2012" name="MBio">
        <title>Identification of a highly transmissible animal-independent Staphylococcus aureus ST398 clone with distinct genomic and cell adhesion properties.</title>
        <authorList>
            <person name="Uhlemann A.C."/>
            <person name="Porcella S.F."/>
            <person name="Trivedi S."/>
            <person name="Sullivan S.B."/>
            <person name="Hafer C."/>
            <person name="Kennedy A.D."/>
            <person name="Barbian K.D."/>
            <person name="McCarthy A.J."/>
            <person name="Street C."/>
            <person name="Hirschberg D.L."/>
            <person name="Lipkin W.I."/>
            <person name="Lindsay J.A."/>
            <person name="DeLeo F.R."/>
            <person name="Lowy F.D."/>
        </authorList>
    </citation>
    <scope>NUCLEOTIDE SEQUENCE [LARGE SCALE GENOMIC DNA]</scope>
    <source>
        <strain evidence="1 2">DR10</strain>
    </source>
</reference>
<protein>
    <submittedName>
        <fullName evidence="1">Uncharacterized protein</fullName>
    </submittedName>
</protein>
<gene>
    <name evidence="1" type="ORF">ST398NM02_1328</name>
</gene>
<dbReference type="EMBL" id="AIDT01000031">
    <property type="protein sequence ID" value="EIA12940.1"/>
    <property type="molecule type" value="Genomic_DNA"/>
</dbReference>